<dbReference type="Pfam" id="PF12680">
    <property type="entry name" value="SnoaL_2"/>
    <property type="match status" value="1"/>
</dbReference>
<dbReference type="KEGG" id="hhy:Halhy_0283"/>
<reference evidence="2 3" key="1">
    <citation type="journal article" date="2011" name="Stand. Genomic Sci.">
        <title>Complete genome sequence of Haliscomenobacter hydrossis type strain (O).</title>
        <authorList>
            <consortium name="US DOE Joint Genome Institute (JGI-PGF)"/>
            <person name="Daligault H."/>
            <person name="Lapidus A."/>
            <person name="Zeytun A."/>
            <person name="Nolan M."/>
            <person name="Lucas S."/>
            <person name="Del Rio T.G."/>
            <person name="Tice H."/>
            <person name="Cheng J.F."/>
            <person name="Tapia R."/>
            <person name="Han C."/>
            <person name="Goodwin L."/>
            <person name="Pitluck S."/>
            <person name="Liolios K."/>
            <person name="Pagani I."/>
            <person name="Ivanova N."/>
            <person name="Huntemann M."/>
            <person name="Mavromatis K."/>
            <person name="Mikhailova N."/>
            <person name="Pati A."/>
            <person name="Chen A."/>
            <person name="Palaniappan K."/>
            <person name="Land M."/>
            <person name="Hauser L."/>
            <person name="Brambilla E.M."/>
            <person name="Rohde M."/>
            <person name="Verbarg S."/>
            <person name="Goker M."/>
            <person name="Bristow J."/>
            <person name="Eisen J.A."/>
            <person name="Markowitz V."/>
            <person name="Hugenholtz P."/>
            <person name="Kyrpides N.C."/>
            <person name="Klenk H.P."/>
            <person name="Woyke T."/>
        </authorList>
    </citation>
    <scope>NUCLEOTIDE SEQUENCE [LARGE SCALE GENOMIC DNA]</scope>
    <source>
        <strain evidence="3">ATCC 27775 / DSM 1100 / LMG 10767 / O</strain>
    </source>
</reference>
<evidence type="ECO:0000313" key="2">
    <source>
        <dbReference type="EMBL" id="AEE48195.1"/>
    </source>
</evidence>
<keyword evidence="3" id="KW-1185">Reference proteome</keyword>
<reference key="2">
    <citation type="submission" date="2011-04" db="EMBL/GenBank/DDBJ databases">
        <title>Complete sequence of chromosome of Haliscomenobacter hydrossis DSM 1100.</title>
        <authorList>
            <consortium name="US DOE Joint Genome Institute (JGI-PGF)"/>
            <person name="Lucas S."/>
            <person name="Han J."/>
            <person name="Lapidus A."/>
            <person name="Bruce D."/>
            <person name="Goodwin L."/>
            <person name="Pitluck S."/>
            <person name="Peters L."/>
            <person name="Kyrpides N."/>
            <person name="Mavromatis K."/>
            <person name="Ivanova N."/>
            <person name="Ovchinnikova G."/>
            <person name="Pagani I."/>
            <person name="Daligault H."/>
            <person name="Detter J.C."/>
            <person name="Han C."/>
            <person name="Land M."/>
            <person name="Hauser L."/>
            <person name="Markowitz V."/>
            <person name="Cheng J.-F."/>
            <person name="Hugenholtz P."/>
            <person name="Woyke T."/>
            <person name="Wu D."/>
            <person name="Verbarg S."/>
            <person name="Frueling A."/>
            <person name="Brambilla E."/>
            <person name="Klenk H.-P."/>
            <person name="Eisen J.A."/>
        </authorList>
    </citation>
    <scope>NUCLEOTIDE SEQUENCE</scope>
    <source>
        <strain>DSM 1100</strain>
    </source>
</reference>
<evidence type="ECO:0000313" key="3">
    <source>
        <dbReference type="Proteomes" id="UP000008461"/>
    </source>
</evidence>
<dbReference type="InterPro" id="IPR037401">
    <property type="entry name" value="SnoaL-like"/>
</dbReference>
<dbReference type="AlphaFoldDB" id="F4KVZ7"/>
<sequence>MLSKLEIVRKYWDLFDQADFKAVTKLMHDHAVVWEPNTREVFRSRSAFLRMHEANPQPWRIEEIDMLSEMKEGIIVTVVKAYSEKTPESYFITSFFTFAGEKIIEIMEYWSMNGEAPAWRNSQGFSEAY</sequence>
<protein>
    <recommendedName>
        <fullName evidence="1">SnoaL-like domain-containing protein</fullName>
    </recommendedName>
</protein>
<dbReference type="SUPFAM" id="SSF54427">
    <property type="entry name" value="NTF2-like"/>
    <property type="match status" value="1"/>
</dbReference>
<dbReference type="eggNOG" id="COG3631">
    <property type="taxonomic scope" value="Bacteria"/>
</dbReference>
<dbReference type="EMBL" id="CP002691">
    <property type="protein sequence ID" value="AEE48195.1"/>
    <property type="molecule type" value="Genomic_DNA"/>
</dbReference>
<gene>
    <name evidence="2" type="ordered locus">Halhy_0283</name>
</gene>
<proteinExistence type="predicted"/>
<dbReference type="STRING" id="760192.Halhy_0283"/>
<dbReference type="HOGENOM" id="CLU_136060_1_0_10"/>
<feature type="domain" description="SnoaL-like" evidence="1">
    <location>
        <begin position="8"/>
        <end position="105"/>
    </location>
</feature>
<dbReference type="InterPro" id="IPR032710">
    <property type="entry name" value="NTF2-like_dom_sf"/>
</dbReference>
<dbReference type="Proteomes" id="UP000008461">
    <property type="component" value="Chromosome"/>
</dbReference>
<dbReference type="RefSeq" id="WP_013762759.1">
    <property type="nucleotide sequence ID" value="NC_015510.1"/>
</dbReference>
<evidence type="ECO:0000259" key="1">
    <source>
        <dbReference type="Pfam" id="PF12680"/>
    </source>
</evidence>
<dbReference type="Gene3D" id="3.10.450.50">
    <property type="match status" value="1"/>
</dbReference>
<name>F4KVZ7_HALH1</name>
<organism evidence="2 3">
    <name type="scientific">Haliscomenobacter hydrossis (strain ATCC 27775 / DSM 1100 / LMG 10767 / O)</name>
    <dbReference type="NCBI Taxonomy" id="760192"/>
    <lineage>
        <taxon>Bacteria</taxon>
        <taxon>Pseudomonadati</taxon>
        <taxon>Bacteroidota</taxon>
        <taxon>Saprospiria</taxon>
        <taxon>Saprospirales</taxon>
        <taxon>Haliscomenobacteraceae</taxon>
        <taxon>Haliscomenobacter</taxon>
    </lineage>
</organism>
<accession>F4KVZ7</accession>